<feature type="region of interest" description="Disordered" evidence="1">
    <location>
        <begin position="82"/>
        <end position="150"/>
    </location>
</feature>
<proteinExistence type="predicted"/>
<evidence type="ECO:0000313" key="2">
    <source>
        <dbReference type="EMBL" id="CEL05826.1"/>
    </source>
</evidence>
<evidence type="ECO:0000313" key="3">
    <source>
        <dbReference type="Proteomes" id="UP000054771"/>
    </source>
</evidence>
<dbReference type="Proteomes" id="UP000054771">
    <property type="component" value="Unassembled WGS sequence"/>
</dbReference>
<gene>
    <name evidence="2" type="ORF">ASPCAL06939</name>
</gene>
<protein>
    <submittedName>
        <fullName evidence="2">Uncharacterized protein</fullName>
    </submittedName>
</protein>
<reference evidence="3" key="1">
    <citation type="journal article" date="2016" name="Genome Announc.">
        <title>Draft genome sequences of fungus Aspergillus calidoustus.</title>
        <authorList>
            <person name="Horn F."/>
            <person name="Linde J."/>
            <person name="Mattern D.J."/>
            <person name="Walther G."/>
            <person name="Guthke R."/>
            <person name="Scherlach K."/>
            <person name="Martin K."/>
            <person name="Brakhage A.A."/>
            <person name="Petzke L."/>
            <person name="Valiante V."/>
        </authorList>
    </citation>
    <scope>NUCLEOTIDE SEQUENCE [LARGE SCALE GENOMIC DNA]</scope>
    <source>
        <strain evidence="3">SF006504</strain>
    </source>
</reference>
<feature type="region of interest" description="Disordered" evidence="1">
    <location>
        <begin position="178"/>
        <end position="219"/>
    </location>
</feature>
<dbReference type="AlphaFoldDB" id="A0A0U5G1H0"/>
<feature type="compositionally biased region" description="Low complexity" evidence="1">
    <location>
        <begin position="202"/>
        <end position="217"/>
    </location>
</feature>
<keyword evidence="3" id="KW-1185">Reference proteome</keyword>
<sequence length="284" mass="31009">MGFEMWILTSLLPRFKPKAPHQDREERQGCLSQVLAVIWGGEKRQFDESYYQHASQQFHQDVPVSKPPGLVDQLRYDPKVETRLSSCKPGQGPPLLSTESESASSRGPKAAPTSTSSEGAKDCHSQEPPVNAVPRNARPGNQRPESQDSILSLNRYLNKPELYEDIIDEACGTNLGSAIDESTTSFTPCPPTPQRADVPRNGPAGTRSRGSTGSSAPQISEFEIQSGSSTRESGVFGCNSNPLLHRDARLGSSDLSPLAMPQKTDNVELQPYLDSLNYLSKIQT</sequence>
<name>A0A0U5G1H0_ASPCI</name>
<accession>A0A0U5G1H0</accession>
<organism evidence="2 3">
    <name type="scientific">Aspergillus calidoustus</name>
    <dbReference type="NCBI Taxonomy" id="454130"/>
    <lineage>
        <taxon>Eukaryota</taxon>
        <taxon>Fungi</taxon>
        <taxon>Dikarya</taxon>
        <taxon>Ascomycota</taxon>
        <taxon>Pezizomycotina</taxon>
        <taxon>Eurotiomycetes</taxon>
        <taxon>Eurotiomycetidae</taxon>
        <taxon>Eurotiales</taxon>
        <taxon>Aspergillaceae</taxon>
        <taxon>Aspergillus</taxon>
        <taxon>Aspergillus subgen. Nidulantes</taxon>
    </lineage>
</organism>
<dbReference type="EMBL" id="CDMC01000005">
    <property type="protein sequence ID" value="CEL05826.1"/>
    <property type="molecule type" value="Genomic_DNA"/>
</dbReference>
<evidence type="ECO:0000256" key="1">
    <source>
        <dbReference type="SAM" id="MobiDB-lite"/>
    </source>
</evidence>